<evidence type="ECO:0000256" key="10">
    <source>
        <dbReference type="PROSITE-ProRule" id="PRU00723"/>
    </source>
</evidence>
<keyword evidence="4" id="KW-0808">Transferase</keyword>
<dbReference type="HOGENOM" id="CLU_004235_1_0_1"/>
<keyword evidence="9 10" id="KW-0862">Zinc</keyword>
<dbReference type="SMART" id="SM00356">
    <property type="entry name" value="ZnF_C3H1"/>
    <property type="match status" value="3"/>
</dbReference>
<dbReference type="InterPro" id="IPR013087">
    <property type="entry name" value="Znf_C2H2_type"/>
</dbReference>
<evidence type="ECO:0000256" key="2">
    <source>
        <dbReference type="ARBA" id="ARBA00004906"/>
    </source>
</evidence>
<dbReference type="InterPro" id="IPR000571">
    <property type="entry name" value="Znf_CCCH"/>
</dbReference>
<dbReference type="Gene3D" id="3.30.40.10">
    <property type="entry name" value="Zinc/RING finger domain, C3HC4 (zinc finger)"/>
    <property type="match status" value="1"/>
</dbReference>
<evidence type="ECO:0000256" key="9">
    <source>
        <dbReference type="ARBA" id="ARBA00022833"/>
    </source>
</evidence>
<dbReference type="SUPFAM" id="SSF54928">
    <property type="entry name" value="RNA-binding domain, RBD"/>
    <property type="match status" value="1"/>
</dbReference>
<evidence type="ECO:0000259" key="11">
    <source>
        <dbReference type="PROSITE" id="PS50103"/>
    </source>
</evidence>
<reference evidence="13 14" key="1">
    <citation type="journal article" date="2014" name="Genome Announc.">
        <title>Draft genome sequence of Sclerotinia borealis, a psychrophilic plant pathogenic fungus.</title>
        <authorList>
            <person name="Mardanov A.V."/>
            <person name="Beletsky A.V."/>
            <person name="Kadnikov V.V."/>
            <person name="Ignatov A.N."/>
            <person name="Ravin N.V."/>
        </authorList>
    </citation>
    <scope>NUCLEOTIDE SEQUENCE [LARGE SCALE GENOMIC DNA]</scope>
    <source>
        <strain evidence="14">F-4157</strain>
    </source>
</reference>
<feature type="domain" description="C3H1-type" evidence="11">
    <location>
        <begin position="352"/>
        <end position="374"/>
    </location>
</feature>
<dbReference type="Proteomes" id="UP000019487">
    <property type="component" value="Unassembled WGS sequence"/>
</dbReference>
<evidence type="ECO:0000256" key="5">
    <source>
        <dbReference type="ARBA" id="ARBA00022723"/>
    </source>
</evidence>
<dbReference type="SUPFAM" id="SSF90229">
    <property type="entry name" value="CCCH zinc finger"/>
    <property type="match status" value="2"/>
</dbReference>
<feature type="domain" description="C3H1-type" evidence="11">
    <location>
        <begin position="256"/>
        <end position="284"/>
    </location>
</feature>
<dbReference type="Pfam" id="PF22605">
    <property type="entry name" value="IBR_2"/>
    <property type="match status" value="1"/>
</dbReference>
<dbReference type="InterPro" id="IPR051628">
    <property type="entry name" value="LUBAC_E3_Ligases"/>
</dbReference>
<accession>W9C1D2</accession>
<dbReference type="PANTHER" id="PTHR22770:SF13">
    <property type="entry name" value="RING-TYPE DOMAIN-CONTAINING PROTEIN"/>
    <property type="match status" value="1"/>
</dbReference>
<dbReference type="Pfam" id="PF01485">
    <property type="entry name" value="IBR"/>
    <property type="match status" value="1"/>
</dbReference>
<dbReference type="GO" id="GO:0008270">
    <property type="term" value="F:zinc ion binding"/>
    <property type="evidence" value="ECO:0007669"/>
    <property type="project" value="UniProtKB-KW"/>
</dbReference>
<evidence type="ECO:0000256" key="6">
    <source>
        <dbReference type="ARBA" id="ARBA00022737"/>
    </source>
</evidence>
<evidence type="ECO:0000256" key="7">
    <source>
        <dbReference type="ARBA" id="ARBA00022771"/>
    </source>
</evidence>
<sequence>MDSAEPTNGWSVKDILSKPPAARNDVYGSLYFHILEQLQTFCKHITSLQIRFSMYAINAVDLPGLLTERGTGEKYFDRIEVSNIGDRSYLGPEKLPATFAPCLKRKSQNPHATLLALFLNSVHECSTANDNIGNFQSEAQQLSKYMSLPPEVVLHGQTWNADLIRYNDARSMFRDFDKPFARFEKECCLNETTQIVELKMKNKHTLVEKWPLKLKKGATQEEFDMSLASGSSTFTIKRNQDINNSRTPTIRREHQISKMLPCKYFPTPAGCGRDNKCQYQHDAEAKTNALPSIVSLTLNDEIQPLSQRLSPLSHAKIACRFFAKGFCGKGDACLFSHGVEKVALATPALDGICSFFARGKCARGNNCRFQHFLTESNSYSTLKSGAQVTSIPEQILPTTIDTHSATLNVTPAVTKNYDDTPDGMLTRELSGGLTTFGDGGKVYKVSVPSDFTTIRITGLPQGTDLEFMETILSTVSLKVPRNYIRITSKGTPPSISAFLRIEGSGSMVSSVLCQELETGWSGSEKYGKLEAASATTNLFSASETSRQVDRCKIVCSWYRSTKLAVLKYENKHTAQIVCNNFNNGCYRVMRKVFECDQPLVSKNWHDREHKFLCILKNLPVLAEREDIEGAMEKKYRPDELVIGKKNYEASDDLTRDHVRSLFSAIGPLESWDPSQDPVAKRVKVRVRFQNESDTQEAIAQLHNKNIEILGKGKLMIQQLISARFKVTTKIYRIVASQLEAEKKVWVEQRIYVGAYQSTDVAQRFTSLKIEGEPGENFVNAKDKLEKMLSGVIALADGKPVWNDYFLQPIGWSKLKQIEKDCDVVIGRDRKRQQLLLYGSSGDTERAQYTLDNMVEAGLEGYAIKLSLNQFWWLKNGGFEQIVLALGEDVASIDVLSYPKKLLLAGGPENYYKAMAILRSKIKATRIIVKEKVNEDEEDCCICWCPAEAPIRTHCGHLYCLQCFETLCSSTATGDKEVIITCMMDGCDVVLSLQEIQQHLPSVTFEELLEASFTSYIRRHPQDFHYCPTPDCEQIYRVTLPIKSRTCAKCLAETCISCHVSHAGQTCVEYRYQKEGGDAAFENAKSELGFKDCPKCKTTIEKSSGCNHMICSACKIHICWVCLDTFERESRCYDHLSAKHGGFGLRVP</sequence>
<dbReference type="InterPro" id="IPR002867">
    <property type="entry name" value="IBR_dom"/>
</dbReference>
<comment type="catalytic activity">
    <reaction evidence="1">
        <text>[E2 ubiquitin-conjugating enzyme]-S-ubiquitinyl-L-cysteine + [acceptor protein]-L-lysine = [E2 ubiquitin-conjugating enzyme]-L-cysteine + [acceptor protein]-N(6)-ubiquitinyl-L-lysine.</text>
        <dbReference type="EC" id="2.3.2.31"/>
    </reaction>
</comment>
<comment type="pathway">
    <text evidence="2">Protein modification; protein ubiquitination.</text>
</comment>
<dbReference type="GO" id="GO:0043130">
    <property type="term" value="F:ubiquitin binding"/>
    <property type="evidence" value="ECO:0007669"/>
    <property type="project" value="TreeGrafter"/>
</dbReference>
<dbReference type="CDD" id="cd20335">
    <property type="entry name" value="BRcat_RBR"/>
    <property type="match status" value="1"/>
</dbReference>
<evidence type="ECO:0000256" key="4">
    <source>
        <dbReference type="ARBA" id="ARBA00022679"/>
    </source>
</evidence>
<keyword evidence="6" id="KW-0677">Repeat</keyword>
<dbReference type="InterPro" id="IPR036855">
    <property type="entry name" value="Znf_CCCH_sf"/>
</dbReference>
<evidence type="ECO:0000313" key="14">
    <source>
        <dbReference type="Proteomes" id="UP000019487"/>
    </source>
</evidence>
<dbReference type="EC" id="2.3.2.31" evidence="3"/>
<keyword evidence="8" id="KW-0833">Ubl conjugation pathway</keyword>
<dbReference type="GO" id="GO:0003676">
    <property type="term" value="F:nucleic acid binding"/>
    <property type="evidence" value="ECO:0007669"/>
    <property type="project" value="InterPro"/>
</dbReference>
<keyword evidence="5 10" id="KW-0479">Metal-binding</keyword>
<dbReference type="OrthoDB" id="10009520at2759"/>
<dbReference type="GO" id="GO:0061630">
    <property type="term" value="F:ubiquitin protein ligase activity"/>
    <property type="evidence" value="ECO:0007669"/>
    <property type="project" value="UniProtKB-EC"/>
</dbReference>
<dbReference type="GO" id="GO:0097039">
    <property type="term" value="P:protein linear polyubiquitination"/>
    <property type="evidence" value="ECO:0007669"/>
    <property type="project" value="TreeGrafter"/>
</dbReference>
<dbReference type="PROSITE" id="PS51873">
    <property type="entry name" value="TRIAD"/>
    <property type="match status" value="1"/>
</dbReference>
<dbReference type="GO" id="GO:0043161">
    <property type="term" value="P:proteasome-mediated ubiquitin-dependent protein catabolic process"/>
    <property type="evidence" value="ECO:0007669"/>
    <property type="project" value="TreeGrafter"/>
</dbReference>
<dbReference type="InterPro" id="IPR013083">
    <property type="entry name" value="Znf_RING/FYVE/PHD"/>
</dbReference>
<evidence type="ECO:0000259" key="12">
    <source>
        <dbReference type="PROSITE" id="PS51873"/>
    </source>
</evidence>
<dbReference type="InterPro" id="IPR044066">
    <property type="entry name" value="TRIAD_supradom"/>
</dbReference>
<feature type="zinc finger region" description="C3H1-type" evidence="10">
    <location>
        <begin position="318"/>
        <end position="340"/>
    </location>
</feature>
<keyword evidence="7 10" id="KW-0863">Zinc-finger</keyword>
<dbReference type="AlphaFoldDB" id="W9C1D2"/>
<feature type="zinc finger region" description="C3H1-type" evidence="10">
    <location>
        <begin position="352"/>
        <end position="374"/>
    </location>
</feature>
<proteinExistence type="predicted"/>
<dbReference type="Gene3D" id="1.20.120.1750">
    <property type="match status" value="1"/>
</dbReference>
<dbReference type="SMART" id="SM00647">
    <property type="entry name" value="IBR"/>
    <property type="match status" value="2"/>
</dbReference>
<dbReference type="SUPFAM" id="SSF57850">
    <property type="entry name" value="RING/U-box"/>
    <property type="match status" value="2"/>
</dbReference>
<comment type="caution">
    <text evidence="13">The sequence shown here is derived from an EMBL/GenBank/DDBJ whole genome shotgun (WGS) entry which is preliminary data.</text>
</comment>
<feature type="domain" description="C3H1-type" evidence="11">
    <location>
        <begin position="318"/>
        <end position="340"/>
    </location>
</feature>
<evidence type="ECO:0000313" key="13">
    <source>
        <dbReference type="EMBL" id="ESZ89523.1"/>
    </source>
</evidence>
<dbReference type="PANTHER" id="PTHR22770">
    <property type="entry name" value="UBIQUITIN CONJUGATING ENZYME 7 INTERACTING PROTEIN-RELATED"/>
    <property type="match status" value="1"/>
</dbReference>
<dbReference type="InterPro" id="IPR054694">
    <property type="entry name" value="Parkin-like_IBR"/>
</dbReference>
<dbReference type="EMBL" id="AYSA01000905">
    <property type="protein sequence ID" value="ESZ89523.1"/>
    <property type="molecule type" value="Genomic_DNA"/>
</dbReference>
<gene>
    <name evidence="13" type="ORF">SBOR_10093</name>
</gene>
<dbReference type="Gene3D" id="4.10.1000.10">
    <property type="entry name" value="Zinc finger, CCCH-type"/>
    <property type="match status" value="1"/>
</dbReference>
<name>W9C1D2_SCLBF</name>
<evidence type="ECO:0000256" key="8">
    <source>
        <dbReference type="ARBA" id="ARBA00022786"/>
    </source>
</evidence>
<dbReference type="PROSITE" id="PS00028">
    <property type="entry name" value="ZINC_FINGER_C2H2_1"/>
    <property type="match status" value="1"/>
</dbReference>
<dbReference type="GO" id="GO:0000151">
    <property type="term" value="C:ubiquitin ligase complex"/>
    <property type="evidence" value="ECO:0007669"/>
    <property type="project" value="TreeGrafter"/>
</dbReference>
<feature type="zinc finger region" description="C3H1-type" evidence="10">
    <location>
        <begin position="256"/>
        <end position="284"/>
    </location>
</feature>
<evidence type="ECO:0000256" key="3">
    <source>
        <dbReference type="ARBA" id="ARBA00012251"/>
    </source>
</evidence>
<protein>
    <recommendedName>
        <fullName evidence="3">RBR-type E3 ubiquitin transferase</fullName>
        <ecNumber evidence="3">2.3.2.31</ecNumber>
    </recommendedName>
</protein>
<organism evidence="13 14">
    <name type="scientific">Sclerotinia borealis (strain F-4128)</name>
    <dbReference type="NCBI Taxonomy" id="1432307"/>
    <lineage>
        <taxon>Eukaryota</taxon>
        <taxon>Fungi</taxon>
        <taxon>Dikarya</taxon>
        <taxon>Ascomycota</taxon>
        <taxon>Pezizomycotina</taxon>
        <taxon>Leotiomycetes</taxon>
        <taxon>Helotiales</taxon>
        <taxon>Sclerotiniaceae</taxon>
        <taxon>Sclerotinia</taxon>
    </lineage>
</organism>
<dbReference type="STRING" id="1432307.W9C1D2"/>
<evidence type="ECO:0000256" key="1">
    <source>
        <dbReference type="ARBA" id="ARBA00001798"/>
    </source>
</evidence>
<dbReference type="CDD" id="cd22585">
    <property type="entry name" value="Rcat_RBR_DEAH12-like"/>
    <property type="match status" value="1"/>
</dbReference>
<dbReference type="InterPro" id="IPR035979">
    <property type="entry name" value="RBD_domain_sf"/>
</dbReference>
<keyword evidence="14" id="KW-1185">Reference proteome</keyword>
<feature type="domain" description="RING-type" evidence="12">
    <location>
        <begin position="933"/>
        <end position="1143"/>
    </location>
</feature>
<dbReference type="PROSITE" id="PS50103">
    <property type="entry name" value="ZF_C3H1"/>
    <property type="match status" value="3"/>
</dbReference>